<evidence type="ECO:0000256" key="3">
    <source>
        <dbReference type="ARBA" id="ARBA00022982"/>
    </source>
</evidence>
<dbReference type="Pfam" id="PF00085">
    <property type="entry name" value="Thioredoxin"/>
    <property type="match status" value="1"/>
</dbReference>
<feature type="site" description="Deprotonates C-terminal active site Cys" evidence="7">
    <location>
        <position position="24"/>
    </location>
</feature>
<dbReference type="InterPro" id="IPR005746">
    <property type="entry name" value="Thioredoxin"/>
</dbReference>
<keyword evidence="3" id="KW-0249">Electron transport</keyword>
<dbReference type="PROSITE" id="PS51352">
    <property type="entry name" value="THIOREDOXIN_2"/>
    <property type="match status" value="1"/>
</dbReference>
<feature type="disulfide bond" description="Redox-active" evidence="8">
    <location>
        <begin position="30"/>
        <end position="33"/>
    </location>
</feature>
<accession>K2BAW7</accession>
<evidence type="ECO:0000256" key="6">
    <source>
        <dbReference type="PIRNR" id="PIRNR000077"/>
    </source>
</evidence>
<dbReference type="InterPro" id="IPR017937">
    <property type="entry name" value="Thioredoxin_CS"/>
</dbReference>
<evidence type="ECO:0000256" key="1">
    <source>
        <dbReference type="ARBA" id="ARBA00008987"/>
    </source>
</evidence>
<protein>
    <recommendedName>
        <fullName evidence="6">Thioredoxin</fullName>
    </recommendedName>
</protein>
<keyword evidence="4 8" id="KW-1015">Disulfide bond</keyword>
<evidence type="ECO:0000256" key="8">
    <source>
        <dbReference type="PIRSR" id="PIRSR000077-4"/>
    </source>
</evidence>
<evidence type="ECO:0000259" key="9">
    <source>
        <dbReference type="PROSITE" id="PS51352"/>
    </source>
</evidence>
<keyword evidence="5 8" id="KW-0676">Redox-active center</keyword>
<dbReference type="InterPro" id="IPR013766">
    <property type="entry name" value="Thioredoxin_domain"/>
</dbReference>
<feature type="site" description="Contributes to redox potential value" evidence="7">
    <location>
        <position position="32"/>
    </location>
</feature>
<dbReference type="PANTHER" id="PTHR45663:SF11">
    <property type="entry name" value="GEO12009P1"/>
    <property type="match status" value="1"/>
</dbReference>
<organism evidence="10">
    <name type="scientific">uncultured bacterium</name>
    <name type="common">gcode 4</name>
    <dbReference type="NCBI Taxonomy" id="1234023"/>
    <lineage>
        <taxon>Bacteria</taxon>
        <taxon>environmental samples</taxon>
    </lineage>
</organism>
<evidence type="ECO:0000256" key="4">
    <source>
        <dbReference type="ARBA" id="ARBA00023157"/>
    </source>
</evidence>
<evidence type="ECO:0000313" key="10">
    <source>
        <dbReference type="EMBL" id="EKD65908.1"/>
    </source>
</evidence>
<dbReference type="PIRSF" id="PIRSF000077">
    <property type="entry name" value="Thioredoxin"/>
    <property type="match status" value="1"/>
</dbReference>
<proteinExistence type="inferred from homology"/>
<sequence length="105" mass="12175">MWKVIETTDANFANDIAAWVSIVDFWAIWCGPCQVMIPRLDELATKMWTKAKVMKMNVDENGQVPQTFWIRAIPTMIIFKDGKEVDRVSWIQSVDFLVSKLESHI</sequence>
<dbReference type="GO" id="GO:0015035">
    <property type="term" value="F:protein-disulfide reductase activity"/>
    <property type="evidence" value="ECO:0007669"/>
    <property type="project" value="InterPro"/>
</dbReference>
<dbReference type="Gene3D" id="3.40.30.10">
    <property type="entry name" value="Glutaredoxin"/>
    <property type="match status" value="1"/>
</dbReference>
<gene>
    <name evidence="10" type="ORF">ACD_49C00076G0004</name>
</gene>
<keyword evidence="2" id="KW-0813">Transport</keyword>
<dbReference type="PRINTS" id="PR00421">
    <property type="entry name" value="THIOREDOXIN"/>
</dbReference>
<evidence type="ECO:0000256" key="7">
    <source>
        <dbReference type="PIRSR" id="PIRSR000077-1"/>
    </source>
</evidence>
<dbReference type="PROSITE" id="PS00194">
    <property type="entry name" value="THIOREDOXIN_1"/>
    <property type="match status" value="1"/>
</dbReference>
<dbReference type="SUPFAM" id="SSF52833">
    <property type="entry name" value="Thioredoxin-like"/>
    <property type="match status" value="1"/>
</dbReference>
<dbReference type="CDD" id="cd02947">
    <property type="entry name" value="TRX_family"/>
    <property type="match status" value="1"/>
</dbReference>
<feature type="domain" description="Thioredoxin" evidence="9">
    <location>
        <begin position="1"/>
        <end position="105"/>
    </location>
</feature>
<reference evidence="10" key="1">
    <citation type="journal article" date="2012" name="Science">
        <title>Fermentation, hydrogen, and sulfur metabolism in multiple uncultivated bacterial phyla.</title>
        <authorList>
            <person name="Wrighton K.C."/>
            <person name="Thomas B.C."/>
            <person name="Sharon I."/>
            <person name="Miller C.S."/>
            <person name="Castelle C.J."/>
            <person name="VerBerkmoes N.C."/>
            <person name="Wilkins M.J."/>
            <person name="Hettich R.L."/>
            <person name="Lipton M.S."/>
            <person name="Williams K.H."/>
            <person name="Long P.E."/>
            <person name="Banfield J.F."/>
        </authorList>
    </citation>
    <scope>NUCLEOTIDE SEQUENCE [LARGE SCALE GENOMIC DNA]</scope>
</reference>
<dbReference type="GO" id="GO:0005737">
    <property type="term" value="C:cytoplasm"/>
    <property type="evidence" value="ECO:0007669"/>
    <property type="project" value="TreeGrafter"/>
</dbReference>
<comment type="caution">
    <text evidence="10">The sequence shown here is derived from an EMBL/GenBank/DDBJ whole genome shotgun (WGS) entry which is preliminary data.</text>
</comment>
<dbReference type="EMBL" id="AMFJ01021662">
    <property type="protein sequence ID" value="EKD65908.1"/>
    <property type="molecule type" value="Genomic_DNA"/>
</dbReference>
<comment type="similarity">
    <text evidence="1 6">Belongs to the thioredoxin family.</text>
</comment>
<dbReference type="PANTHER" id="PTHR45663">
    <property type="entry name" value="GEO12009P1"/>
    <property type="match status" value="1"/>
</dbReference>
<feature type="active site" description="Nucleophile" evidence="7">
    <location>
        <position position="33"/>
    </location>
</feature>
<name>K2BAW7_9BACT</name>
<evidence type="ECO:0000256" key="5">
    <source>
        <dbReference type="ARBA" id="ARBA00023284"/>
    </source>
</evidence>
<feature type="active site" description="Nucleophile" evidence="7">
    <location>
        <position position="30"/>
    </location>
</feature>
<dbReference type="InterPro" id="IPR036249">
    <property type="entry name" value="Thioredoxin-like_sf"/>
</dbReference>
<feature type="site" description="Contributes to redox potential value" evidence="7">
    <location>
        <position position="31"/>
    </location>
</feature>
<dbReference type="AlphaFoldDB" id="K2BAW7"/>
<evidence type="ECO:0000256" key="2">
    <source>
        <dbReference type="ARBA" id="ARBA00022448"/>
    </source>
</evidence>